<evidence type="ECO:0000256" key="1">
    <source>
        <dbReference type="RuleBase" id="RU362001"/>
    </source>
</evidence>
<proteinExistence type="inferred from homology"/>
<keyword evidence="3" id="KW-1185">Reference proteome</keyword>
<organism evidence="2 3">
    <name type="scientific">Mangrovactinospora gilvigrisea</name>
    <dbReference type="NCBI Taxonomy" id="1428644"/>
    <lineage>
        <taxon>Bacteria</taxon>
        <taxon>Bacillati</taxon>
        <taxon>Actinomycetota</taxon>
        <taxon>Actinomycetes</taxon>
        <taxon>Kitasatosporales</taxon>
        <taxon>Streptomycetaceae</taxon>
        <taxon>Mangrovactinospora</taxon>
    </lineage>
</organism>
<dbReference type="OrthoDB" id="3387628at2"/>
<dbReference type="Gene3D" id="1.10.287.1060">
    <property type="entry name" value="ESAT-6-like"/>
    <property type="match status" value="1"/>
</dbReference>
<dbReference type="AlphaFoldDB" id="A0A1J7B9P3"/>
<dbReference type="InterPro" id="IPR010310">
    <property type="entry name" value="T7SS_ESAT-6-like"/>
</dbReference>
<comment type="caution">
    <text evidence="2">The sequence shown here is derived from an EMBL/GenBank/DDBJ whole genome shotgun (WGS) entry which is preliminary data.</text>
</comment>
<dbReference type="RefSeq" id="WP_071658651.1">
    <property type="nucleotide sequence ID" value="NZ_MLCF01000159.1"/>
</dbReference>
<dbReference type="Proteomes" id="UP000243342">
    <property type="component" value="Unassembled WGS sequence"/>
</dbReference>
<protein>
    <recommendedName>
        <fullName evidence="1">ESAT-6-like protein</fullName>
    </recommendedName>
</protein>
<name>A0A1J7B9P3_9ACTN</name>
<evidence type="ECO:0000313" key="2">
    <source>
        <dbReference type="EMBL" id="OIV35371.1"/>
    </source>
</evidence>
<reference evidence="2 3" key="1">
    <citation type="submission" date="2016-10" db="EMBL/GenBank/DDBJ databases">
        <title>Genome sequence of Streptomyces gilvigriseus MUSC 26.</title>
        <authorList>
            <person name="Lee L.-H."/>
            <person name="Ser H.-L."/>
        </authorList>
    </citation>
    <scope>NUCLEOTIDE SEQUENCE [LARGE SCALE GENOMIC DNA]</scope>
    <source>
        <strain evidence="2 3">MUSC 26</strain>
    </source>
</reference>
<dbReference type="STRING" id="1428644.BIV57_21830"/>
<dbReference type="Pfam" id="PF06013">
    <property type="entry name" value="WXG100"/>
    <property type="match status" value="1"/>
</dbReference>
<accession>A0A1J7B9P3</accession>
<gene>
    <name evidence="2" type="ORF">BIV57_21830</name>
</gene>
<dbReference type="SUPFAM" id="SSF140453">
    <property type="entry name" value="EsxAB dimer-like"/>
    <property type="match status" value="1"/>
</dbReference>
<comment type="similarity">
    <text evidence="1">Belongs to the WXG100 family.</text>
</comment>
<sequence>MSGTDGILVNFHTVSGAAVDCRTTAMRIAEKLGTLRGAVAHATAHWEGEAEQGYHHRQDEWDRAAADLNQVLMRIAGALDAAGQQYACTESRNTAMWM</sequence>
<dbReference type="NCBIfam" id="TIGR03930">
    <property type="entry name" value="WXG100_ESAT6"/>
    <property type="match status" value="1"/>
</dbReference>
<evidence type="ECO:0000313" key="3">
    <source>
        <dbReference type="Proteomes" id="UP000243342"/>
    </source>
</evidence>
<dbReference type="InterPro" id="IPR036689">
    <property type="entry name" value="ESAT-6-like_sf"/>
</dbReference>
<dbReference type="EMBL" id="MLCF01000159">
    <property type="protein sequence ID" value="OIV35371.1"/>
    <property type="molecule type" value="Genomic_DNA"/>
</dbReference>